<protein>
    <submittedName>
        <fullName evidence="12">Formyl peptide receptor 1</fullName>
    </submittedName>
</protein>
<name>A0A3Q2WWA3_HAPBU</name>
<evidence type="ECO:0000256" key="10">
    <source>
        <dbReference type="SAM" id="Phobius"/>
    </source>
</evidence>
<keyword evidence="2 9" id="KW-0812">Transmembrane</keyword>
<accession>A0A3Q2WWA3</accession>
<evidence type="ECO:0000256" key="1">
    <source>
        <dbReference type="ARBA" id="ARBA00004141"/>
    </source>
</evidence>
<evidence type="ECO:0000313" key="13">
    <source>
        <dbReference type="Proteomes" id="UP000264840"/>
    </source>
</evidence>
<keyword evidence="3 10" id="KW-1133">Transmembrane helix</keyword>
<comment type="subcellular location">
    <subcellularLocation>
        <location evidence="1">Membrane</location>
        <topology evidence="1">Multi-pass membrane protein</topology>
    </subcellularLocation>
</comment>
<dbReference type="GO" id="GO:0006954">
    <property type="term" value="P:inflammatory response"/>
    <property type="evidence" value="ECO:0007669"/>
    <property type="project" value="TreeGrafter"/>
</dbReference>
<evidence type="ECO:0000256" key="4">
    <source>
        <dbReference type="ARBA" id="ARBA00023040"/>
    </source>
</evidence>
<feature type="transmembrane region" description="Helical" evidence="10">
    <location>
        <begin position="221"/>
        <end position="243"/>
    </location>
</feature>
<dbReference type="SUPFAM" id="SSF81321">
    <property type="entry name" value="Family A G protein-coupled receptor-like"/>
    <property type="match status" value="1"/>
</dbReference>
<keyword evidence="13" id="KW-1185">Reference proteome</keyword>
<dbReference type="GO" id="GO:0004930">
    <property type="term" value="F:G protein-coupled receptor activity"/>
    <property type="evidence" value="ECO:0007669"/>
    <property type="project" value="UniProtKB-KW"/>
</dbReference>
<feature type="transmembrane region" description="Helical" evidence="10">
    <location>
        <begin position="116"/>
        <end position="137"/>
    </location>
</feature>
<proteinExistence type="inferred from homology"/>
<evidence type="ECO:0000256" key="9">
    <source>
        <dbReference type="RuleBase" id="RU000688"/>
    </source>
</evidence>
<dbReference type="Ensembl" id="ENSHBUT00000033591.1">
    <property type="protein sequence ID" value="ENSHBUP00000031269.1"/>
    <property type="gene ID" value="ENSHBUG00000016834.1"/>
</dbReference>
<dbReference type="Gene3D" id="1.20.1070.10">
    <property type="entry name" value="Rhodopsin 7-helix transmembrane proteins"/>
    <property type="match status" value="1"/>
</dbReference>
<dbReference type="GeneTree" id="ENSGT01020000230438"/>
<dbReference type="Pfam" id="PF00001">
    <property type="entry name" value="7tm_1"/>
    <property type="match status" value="1"/>
</dbReference>
<feature type="transmembrane region" description="Helical" evidence="10">
    <location>
        <begin position="69"/>
        <end position="96"/>
    </location>
</feature>
<dbReference type="InterPro" id="IPR000826">
    <property type="entry name" value="Formyl_rcpt-rel"/>
</dbReference>
<keyword evidence="5 10" id="KW-0472">Membrane</keyword>
<evidence type="ECO:0000256" key="7">
    <source>
        <dbReference type="ARBA" id="ARBA00023224"/>
    </source>
</evidence>
<comment type="similarity">
    <text evidence="8">Belongs to the chemokine-like receptor (CMKLR) family.</text>
</comment>
<keyword evidence="6 9" id="KW-0675">Receptor</keyword>
<dbReference type="PRINTS" id="PR00237">
    <property type="entry name" value="GPCRRHODOPSN"/>
</dbReference>
<dbReference type="PANTHER" id="PTHR24225:SF68">
    <property type="entry name" value="C3A ANAPHYLATOXIN CHEMOTACTIC RECEPTOR-LIKE-RELATED"/>
    <property type="match status" value="1"/>
</dbReference>
<dbReference type="PRINTS" id="PR00526">
    <property type="entry name" value="FMETLEUPHER"/>
</dbReference>
<feature type="domain" description="G-protein coupled receptors family 1 profile" evidence="11">
    <location>
        <begin position="38"/>
        <end position="317"/>
    </location>
</feature>
<dbReference type="GO" id="GO:0007204">
    <property type="term" value="P:positive regulation of cytosolic calcium ion concentration"/>
    <property type="evidence" value="ECO:0007669"/>
    <property type="project" value="TreeGrafter"/>
</dbReference>
<dbReference type="PROSITE" id="PS00237">
    <property type="entry name" value="G_PROTEIN_RECEP_F1_1"/>
    <property type="match status" value="1"/>
</dbReference>
<dbReference type="Proteomes" id="UP000264840">
    <property type="component" value="Unplaced"/>
</dbReference>
<dbReference type="STRING" id="8153.ENSHBUP00000031269"/>
<dbReference type="PROSITE" id="PS50262">
    <property type="entry name" value="G_PROTEIN_RECEP_F1_2"/>
    <property type="match status" value="1"/>
</dbReference>
<reference evidence="12" key="1">
    <citation type="submission" date="2025-08" db="UniProtKB">
        <authorList>
            <consortium name="Ensembl"/>
        </authorList>
    </citation>
    <scope>IDENTIFICATION</scope>
</reference>
<comment type="similarity">
    <text evidence="9">Belongs to the G-protein coupled receptor 1 family.</text>
</comment>
<dbReference type="InterPro" id="IPR017452">
    <property type="entry name" value="GPCR_Rhodpsn_7TM"/>
</dbReference>
<feature type="transmembrane region" description="Helical" evidence="10">
    <location>
        <begin position="297"/>
        <end position="320"/>
    </location>
</feature>
<reference evidence="12" key="2">
    <citation type="submission" date="2025-09" db="UniProtKB">
        <authorList>
            <consortium name="Ensembl"/>
        </authorList>
    </citation>
    <scope>IDENTIFICATION</scope>
</reference>
<evidence type="ECO:0000256" key="3">
    <source>
        <dbReference type="ARBA" id="ARBA00022989"/>
    </source>
</evidence>
<feature type="transmembrane region" description="Helical" evidence="10">
    <location>
        <begin position="263"/>
        <end position="285"/>
    </location>
</feature>
<evidence type="ECO:0000313" key="12">
    <source>
        <dbReference type="Ensembl" id="ENSHBUP00000031269.1"/>
    </source>
</evidence>
<dbReference type="OMA" id="IMDLIVL"/>
<evidence type="ECO:0000256" key="2">
    <source>
        <dbReference type="ARBA" id="ARBA00022692"/>
    </source>
</evidence>
<dbReference type="PANTHER" id="PTHR24225">
    <property type="entry name" value="CHEMOTACTIC RECEPTOR"/>
    <property type="match status" value="1"/>
</dbReference>
<sequence>VSPGCYMSQMNYNYRCTSVPGFIPKSVQLPNSDFCLFLSVIYLLIFVDYSAVFIKGLCKIKNTCFASILMTWCFLNTVWYLNLAVADFIFVAFLPLNVINLALDFHWPFGNFMCKLNTMVLILNMFASVYILVVISADRCVSVVWPVWAQNNRNVRKALFVTLGVWGVALMIGFPYSIIMDTEQACENENKTLCLNSYAISDDYNAESPNILRQFRYPPIIIARFLVLFAVPFSIIVSCNAVIIHHLRRNHTLARKSGRPFKIIVAIIITFFLCWSPIYIMDLIVLAKEMDTSSGVIGIPLATNLAFLNSCLNPLLYVFVGKDFKKEVCKSILAAMETAFQEEEKRSQITGRI</sequence>
<evidence type="ECO:0000256" key="5">
    <source>
        <dbReference type="ARBA" id="ARBA00023136"/>
    </source>
</evidence>
<evidence type="ECO:0000256" key="6">
    <source>
        <dbReference type="ARBA" id="ARBA00023170"/>
    </source>
</evidence>
<keyword evidence="4 9" id="KW-0297">G-protein coupled receptor</keyword>
<evidence type="ECO:0000256" key="8">
    <source>
        <dbReference type="ARBA" id="ARBA00025736"/>
    </source>
</evidence>
<dbReference type="GO" id="GO:0005886">
    <property type="term" value="C:plasma membrane"/>
    <property type="evidence" value="ECO:0007669"/>
    <property type="project" value="TreeGrafter"/>
</dbReference>
<dbReference type="GO" id="GO:0004875">
    <property type="term" value="F:complement receptor activity"/>
    <property type="evidence" value="ECO:0007669"/>
    <property type="project" value="TreeGrafter"/>
</dbReference>
<feature type="transmembrane region" description="Helical" evidence="10">
    <location>
        <begin position="158"/>
        <end position="179"/>
    </location>
</feature>
<dbReference type="GO" id="GO:0007200">
    <property type="term" value="P:phospholipase C-activating G protein-coupled receptor signaling pathway"/>
    <property type="evidence" value="ECO:0007669"/>
    <property type="project" value="TreeGrafter"/>
</dbReference>
<dbReference type="AlphaFoldDB" id="A0A3Q2WWA3"/>
<dbReference type="InterPro" id="IPR000276">
    <property type="entry name" value="GPCR_Rhodpsn"/>
</dbReference>
<keyword evidence="7 9" id="KW-0807">Transducer</keyword>
<organism evidence="12 13">
    <name type="scientific">Haplochromis burtoni</name>
    <name type="common">Burton's mouthbrooder</name>
    <name type="synonym">Chromis burtoni</name>
    <dbReference type="NCBI Taxonomy" id="8153"/>
    <lineage>
        <taxon>Eukaryota</taxon>
        <taxon>Metazoa</taxon>
        <taxon>Chordata</taxon>
        <taxon>Craniata</taxon>
        <taxon>Vertebrata</taxon>
        <taxon>Euteleostomi</taxon>
        <taxon>Actinopterygii</taxon>
        <taxon>Neopterygii</taxon>
        <taxon>Teleostei</taxon>
        <taxon>Neoteleostei</taxon>
        <taxon>Acanthomorphata</taxon>
        <taxon>Ovalentaria</taxon>
        <taxon>Cichlomorphae</taxon>
        <taxon>Cichliformes</taxon>
        <taxon>Cichlidae</taxon>
        <taxon>African cichlids</taxon>
        <taxon>Pseudocrenilabrinae</taxon>
        <taxon>Haplochromini</taxon>
        <taxon>Haplochromis</taxon>
    </lineage>
</organism>
<feature type="transmembrane region" description="Helical" evidence="10">
    <location>
        <begin position="36"/>
        <end position="57"/>
    </location>
</feature>
<evidence type="ECO:0000259" key="11">
    <source>
        <dbReference type="PROSITE" id="PS50262"/>
    </source>
</evidence>